<feature type="transmembrane region" description="Helical" evidence="3">
    <location>
        <begin position="486"/>
        <end position="505"/>
    </location>
</feature>
<feature type="domain" description="GGDEF" evidence="4">
    <location>
        <begin position="563"/>
        <end position="692"/>
    </location>
</feature>
<dbReference type="NCBIfam" id="TIGR00254">
    <property type="entry name" value="GGDEF"/>
    <property type="match status" value="1"/>
</dbReference>
<dbReference type="CDD" id="cd01949">
    <property type="entry name" value="GGDEF"/>
    <property type="match status" value="1"/>
</dbReference>
<feature type="transmembrane region" description="Helical" evidence="3">
    <location>
        <begin position="157"/>
        <end position="183"/>
    </location>
</feature>
<protein>
    <recommendedName>
        <fullName evidence="1">diguanylate cyclase</fullName>
        <ecNumber evidence="1">2.7.7.65</ecNumber>
    </recommendedName>
</protein>
<evidence type="ECO:0000256" key="1">
    <source>
        <dbReference type="ARBA" id="ARBA00012528"/>
    </source>
</evidence>
<dbReference type="GO" id="GO:0052621">
    <property type="term" value="F:diguanylate cyclase activity"/>
    <property type="evidence" value="ECO:0007669"/>
    <property type="project" value="UniProtKB-EC"/>
</dbReference>
<proteinExistence type="predicted"/>
<dbReference type="Pfam" id="PF00990">
    <property type="entry name" value="GGDEF"/>
    <property type="match status" value="1"/>
</dbReference>
<evidence type="ECO:0000256" key="3">
    <source>
        <dbReference type="SAM" id="Phobius"/>
    </source>
</evidence>
<dbReference type="PROSITE" id="PS50887">
    <property type="entry name" value="GGDEF"/>
    <property type="match status" value="1"/>
</dbReference>
<dbReference type="SMART" id="SM00267">
    <property type="entry name" value="GGDEF"/>
    <property type="match status" value="1"/>
</dbReference>
<dbReference type="InterPro" id="IPR043128">
    <property type="entry name" value="Rev_trsase/Diguanyl_cyclase"/>
</dbReference>
<feature type="transmembrane region" description="Helical" evidence="3">
    <location>
        <begin position="241"/>
        <end position="262"/>
    </location>
</feature>
<evidence type="ECO:0000256" key="2">
    <source>
        <dbReference type="ARBA" id="ARBA00034247"/>
    </source>
</evidence>
<accession>A0A6S6QTY3</accession>
<feature type="transmembrane region" description="Helical" evidence="3">
    <location>
        <begin position="68"/>
        <end position="88"/>
    </location>
</feature>
<keyword evidence="3" id="KW-0812">Transmembrane</keyword>
<feature type="transmembrane region" description="Helical" evidence="3">
    <location>
        <begin position="203"/>
        <end position="220"/>
    </location>
</feature>
<keyword evidence="3" id="KW-0472">Membrane</keyword>
<evidence type="ECO:0000313" key="5">
    <source>
        <dbReference type="EMBL" id="BCJ90410.1"/>
    </source>
</evidence>
<dbReference type="InterPro" id="IPR000160">
    <property type="entry name" value="GGDEF_dom"/>
</dbReference>
<dbReference type="InterPro" id="IPR029787">
    <property type="entry name" value="Nucleotide_cyclase"/>
</dbReference>
<evidence type="ECO:0000313" key="6">
    <source>
        <dbReference type="Proteomes" id="UP000515317"/>
    </source>
</evidence>
<feature type="transmembrane region" description="Helical" evidence="3">
    <location>
        <begin position="100"/>
        <end position="118"/>
    </location>
</feature>
<dbReference type="FunFam" id="3.30.70.270:FF:000001">
    <property type="entry name" value="Diguanylate cyclase domain protein"/>
    <property type="match status" value="1"/>
</dbReference>
<keyword evidence="3" id="KW-1133">Transmembrane helix</keyword>
<feature type="transmembrane region" description="Helical" evidence="3">
    <location>
        <begin position="12"/>
        <end position="31"/>
    </location>
</feature>
<name>A0A6S6QTY3_9HYPH</name>
<reference evidence="5 6" key="1">
    <citation type="submission" date="2020-08" db="EMBL/GenBank/DDBJ databases">
        <title>Genome sequence of Rhizobiales bacterium strain IZ6.</title>
        <authorList>
            <person name="Nakai R."/>
            <person name="Naganuma T."/>
        </authorList>
    </citation>
    <scope>NUCLEOTIDE SEQUENCE [LARGE SCALE GENOMIC DNA]</scope>
    <source>
        <strain evidence="5 6">IZ6</strain>
    </source>
</reference>
<gene>
    <name evidence="5" type="ORF">IZ6_11450</name>
</gene>
<keyword evidence="6" id="KW-1185">Reference proteome</keyword>
<feature type="transmembrane region" description="Helical" evidence="3">
    <location>
        <begin position="38"/>
        <end position="56"/>
    </location>
</feature>
<dbReference type="Gene3D" id="3.30.70.270">
    <property type="match status" value="1"/>
</dbReference>
<sequence length="700" mass="75841">MAAFFAQQMDFIFFFYGLAFVLLGASCWAFGTRGHGGRFWLAIAAFGFLHGALEWLDLTALIIDDSPLFASARTVLMLASYLALLEAARSYAVENGARAPPQWAVLLPVIPIALIGYFEGSVLAGIATRYSVGFMGNLAVALVLLRQRRQTKGLERIFFTAAVTGFVLYAMATGLVVPAAGIWPADILNYDSFAGVSGIPIQLVRGVIACWISFSVWGIWGQRAAEQLESPQYTRYVAQQFTATLVAMTMILGCGWVLTQYLGEIYKRNVERAARGDTELISGRLGSEIARTEGMVDLLARSSAIAGGSLGAARDVLQRHVRAADASAGYLLDPSRSIRLAVTASGLALPPGQPGPPAATGGMVVFNGAARRLEYHVERVLPDGGSVVLQRALSSLESDLNRFDGTYFIADAQGTVLSSNRSDLRLRQLWPSSKSDAGSIFPQIIMGGAWTKLAGERVFAYQEATNIDNLSLVIVEPSREIFATRLLGIVITFFASLTALVYILGRERVVRDAVQAEKRLSLQATAQELRVKATTDPLTGLRNRRQFNQALGEEILRANRENTPLSLGIYDIDHFKAVNDRYGHAAGDEVLVQLARRVREQVRESDLLARWGGEEFVILLPGASIARAAEIAENIRKSIADAPVRGGIFVTASFGVAQYRPGETATQFLENADLALYRSKSEGRNRVTVGENGQSSSSAA</sequence>
<dbReference type="Proteomes" id="UP000515317">
    <property type="component" value="Chromosome"/>
</dbReference>
<dbReference type="KEGG" id="tso:IZ6_11450"/>
<dbReference type="AlphaFoldDB" id="A0A6S6QTY3"/>
<organism evidence="5 6">
    <name type="scientific">Terrihabitans soli</name>
    <dbReference type="NCBI Taxonomy" id="708113"/>
    <lineage>
        <taxon>Bacteria</taxon>
        <taxon>Pseudomonadati</taxon>
        <taxon>Pseudomonadota</taxon>
        <taxon>Alphaproteobacteria</taxon>
        <taxon>Hyphomicrobiales</taxon>
        <taxon>Terrihabitans</taxon>
    </lineage>
</organism>
<dbReference type="EC" id="2.7.7.65" evidence="1"/>
<dbReference type="RefSeq" id="WP_222877039.1">
    <property type="nucleotide sequence ID" value="NZ_AP023361.1"/>
</dbReference>
<feature type="transmembrane region" description="Helical" evidence="3">
    <location>
        <begin position="124"/>
        <end position="145"/>
    </location>
</feature>
<dbReference type="InterPro" id="IPR050469">
    <property type="entry name" value="Diguanylate_Cyclase"/>
</dbReference>
<dbReference type="EMBL" id="AP023361">
    <property type="protein sequence ID" value="BCJ90410.1"/>
    <property type="molecule type" value="Genomic_DNA"/>
</dbReference>
<dbReference type="SUPFAM" id="SSF55073">
    <property type="entry name" value="Nucleotide cyclase"/>
    <property type="match status" value="1"/>
</dbReference>
<dbReference type="PANTHER" id="PTHR45138:SF9">
    <property type="entry name" value="DIGUANYLATE CYCLASE DGCM-RELATED"/>
    <property type="match status" value="1"/>
</dbReference>
<evidence type="ECO:0000259" key="4">
    <source>
        <dbReference type="PROSITE" id="PS50887"/>
    </source>
</evidence>
<comment type="catalytic activity">
    <reaction evidence="2">
        <text>2 GTP = 3',3'-c-di-GMP + 2 diphosphate</text>
        <dbReference type="Rhea" id="RHEA:24898"/>
        <dbReference type="ChEBI" id="CHEBI:33019"/>
        <dbReference type="ChEBI" id="CHEBI:37565"/>
        <dbReference type="ChEBI" id="CHEBI:58805"/>
        <dbReference type="EC" id="2.7.7.65"/>
    </reaction>
</comment>
<dbReference type="PANTHER" id="PTHR45138">
    <property type="entry name" value="REGULATORY COMPONENTS OF SENSORY TRANSDUCTION SYSTEM"/>
    <property type="match status" value="1"/>
</dbReference>